<evidence type="ECO:0000313" key="6">
    <source>
        <dbReference type="Proteomes" id="UP000243416"/>
    </source>
</evidence>
<dbReference type="SMART" id="SM00267">
    <property type="entry name" value="GGDEF"/>
    <property type="match status" value="1"/>
</dbReference>
<dbReference type="InterPro" id="IPR035919">
    <property type="entry name" value="EAL_sf"/>
</dbReference>
<dbReference type="PANTHER" id="PTHR44757:SF2">
    <property type="entry name" value="BIOFILM ARCHITECTURE MAINTENANCE PROTEIN MBAA"/>
    <property type="match status" value="1"/>
</dbReference>
<dbReference type="PROSITE" id="PS50887">
    <property type="entry name" value="GGDEF"/>
    <property type="match status" value="1"/>
</dbReference>
<dbReference type="PROSITE" id="PS50112">
    <property type="entry name" value="PAS"/>
    <property type="match status" value="3"/>
</dbReference>
<dbReference type="Gene3D" id="3.30.450.20">
    <property type="entry name" value="PAS domain"/>
    <property type="match status" value="3"/>
</dbReference>
<gene>
    <name evidence="5" type="ORF">ACY05_00925</name>
</gene>
<dbReference type="GO" id="GO:0003824">
    <property type="term" value="F:catalytic activity"/>
    <property type="evidence" value="ECO:0007669"/>
    <property type="project" value="UniProtKB-ARBA"/>
</dbReference>
<dbReference type="InterPro" id="IPR001610">
    <property type="entry name" value="PAC"/>
</dbReference>
<proteinExistence type="predicted"/>
<feature type="domain" description="PAS" evidence="1">
    <location>
        <begin position="174"/>
        <end position="220"/>
    </location>
</feature>
<organism evidence="5 6">
    <name type="scientific">Sterolibacterium denitrificans</name>
    <dbReference type="NCBI Taxonomy" id="157592"/>
    <lineage>
        <taxon>Bacteria</taxon>
        <taxon>Pseudomonadati</taxon>
        <taxon>Pseudomonadota</taxon>
        <taxon>Betaproteobacteria</taxon>
        <taxon>Nitrosomonadales</taxon>
        <taxon>Sterolibacteriaceae</taxon>
        <taxon>Sterolibacterium</taxon>
    </lineage>
</organism>
<protein>
    <recommendedName>
        <fullName evidence="7">Diguanylate cyclase</fullName>
    </recommendedName>
</protein>
<accession>A0A656Z9B8</accession>
<dbReference type="InterPro" id="IPR029787">
    <property type="entry name" value="Nucleotide_cyclase"/>
</dbReference>
<dbReference type="SMART" id="SM00086">
    <property type="entry name" value="PAC"/>
    <property type="match status" value="2"/>
</dbReference>
<dbReference type="Gene3D" id="3.20.20.450">
    <property type="entry name" value="EAL domain"/>
    <property type="match status" value="1"/>
</dbReference>
<feature type="domain" description="GGDEF" evidence="4">
    <location>
        <begin position="428"/>
        <end position="560"/>
    </location>
</feature>
<dbReference type="CDD" id="cd00130">
    <property type="entry name" value="PAS"/>
    <property type="match status" value="3"/>
</dbReference>
<name>A0A656Z9B8_9PROT</name>
<feature type="domain" description="EAL" evidence="3">
    <location>
        <begin position="569"/>
        <end position="821"/>
    </location>
</feature>
<comment type="caution">
    <text evidence="5">The sequence shown here is derived from an EMBL/GenBank/DDBJ whole genome shotgun (WGS) entry which is preliminary data.</text>
</comment>
<dbReference type="InterPro" id="IPR000700">
    <property type="entry name" value="PAS-assoc_C"/>
</dbReference>
<evidence type="ECO:0000259" key="2">
    <source>
        <dbReference type="PROSITE" id="PS50113"/>
    </source>
</evidence>
<keyword evidence="6" id="KW-1185">Reference proteome</keyword>
<dbReference type="SMART" id="SM00091">
    <property type="entry name" value="PAS"/>
    <property type="match status" value="3"/>
</dbReference>
<dbReference type="Pfam" id="PF00990">
    <property type="entry name" value="GGDEF"/>
    <property type="match status" value="1"/>
</dbReference>
<dbReference type="Gene3D" id="3.30.70.270">
    <property type="match status" value="1"/>
</dbReference>
<dbReference type="InterPro" id="IPR000014">
    <property type="entry name" value="PAS"/>
</dbReference>
<dbReference type="FunFam" id="3.30.70.270:FF:000001">
    <property type="entry name" value="Diguanylate cyclase domain protein"/>
    <property type="match status" value="1"/>
</dbReference>
<evidence type="ECO:0000259" key="4">
    <source>
        <dbReference type="PROSITE" id="PS50887"/>
    </source>
</evidence>
<dbReference type="InterPro" id="IPR043128">
    <property type="entry name" value="Rev_trsase/Diguanyl_cyclase"/>
</dbReference>
<dbReference type="PANTHER" id="PTHR44757">
    <property type="entry name" value="DIGUANYLATE CYCLASE DGCP"/>
    <property type="match status" value="1"/>
</dbReference>
<evidence type="ECO:0000313" key="5">
    <source>
        <dbReference type="EMBL" id="KYC29544.1"/>
    </source>
</evidence>
<dbReference type="Pfam" id="PF00563">
    <property type="entry name" value="EAL"/>
    <property type="match status" value="1"/>
</dbReference>
<sequence length="824" mass="93548">MVVKALQIYFDRYLANRRLLSAIVEGSKDAIYVKDLQGRYRFMNAAGKRYLGQAADATLEQSDGVMFSAETRAQLAAQDQQVLAQGKVIDFETAIDTPGGRRIFHSTKGPLQDEQDRMIGIFGLEHDITRSKQIEEALQEKLAIQEQFVNLAALVPGTICTYRRNASGLPCFPYASASLGEIFGLSPEEVREDASAAFARIHADDMPHVLDTTQQAMNYGSIWNTGFRVNHPQKGEIWVEGFLRPVQQADGTTLWHGYLQDITTKRHAEEQMHLAAGVFDTITEGIVVTSPQNRILAVNEAFIAMTGYTREELLNQTPRLMHAERHDAAFFEAMQRKLLEHGRWEGEVWNRRKNGELYLKWLSVRVIRDGAGNLASYISVFRDISLVKNSEERVEFLGTHDDLTHLPNRTLLNDRLRQAVNRAERSGHRLALMFVDIDNFKLVNETFGHTLGDNLLLQTAERLKDCVRCEDTVARMGGDEFVMILEDCERDAVIHTAERILARLSEIYRVGGQECFTAASIGISFYPDDATEPSDLLRYADNAMYRAKEKGKNNIQLFSEDMAERSRKRLEIERSLRHAIERNEFFLEYQPQIDLGSHTLIGVEALIRWRHGGKTIPPLDFIPIAEETRLIITIGEWVVKEACRQIKVWDRNGLSPFTVSVNISARHFLDPNMVIRLHSIIQDAEVDPRRLCLEITEGAMEDIDNTMTMLQELEELGFRTSIDDFGTGFSSLSHLKRFPLHELKIDRSFVDGIIDDQDDRAITSTIISMAGNLELSVVAEGIETTEQLQELHGMGCQIGQGYYFSKPLTADRFNEWLSNRKSQT</sequence>
<dbReference type="InterPro" id="IPR000160">
    <property type="entry name" value="GGDEF_dom"/>
</dbReference>
<dbReference type="InterPro" id="IPR013655">
    <property type="entry name" value="PAS_fold_3"/>
</dbReference>
<evidence type="ECO:0000259" key="3">
    <source>
        <dbReference type="PROSITE" id="PS50883"/>
    </source>
</evidence>
<feature type="domain" description="PAS" evidence="1">
    <location>
        <begin position="278"/>
        <end position="342"/>
    </location>
</feature>
<dbReference type="SUPFAM" id="SSF141868">
    <property type="entry name" value="EAL domain-like"/>
    <property type="match status" value="1"/>
</dbReference>
<dbReference type="PROSITE" id="PS50113">
    <property type="entry name" value="PAC"/>
    <property type="match status" value="2"/>
</dbReference>
<evidence type="ECO:0008006" key="7">
    <source>
        <dbReference type="Google" id="ProtNLM"/>
    </source>
</evidence>
<dbReference type="Proteomes" id="UP000243416">
    <property type="component" value="Unassembled WGS sequence"/>
</dbReference>
<dbReference type="Pfam" id="PF13426">
    <property type="entry name" value="PAS_9"/>
    <property type="match status" value="1"/>
</dbReference>
<dbReference type="CDD" id="cd01949">
    <property type="entry name" value="GGDEF"/>
    <property type="match status" value="1"/>
</dbReference>
<feature type="domain" description="PAS" evidence="1">
    <location>
        <begin position="16"/>
        <end position="86"/>
    </location>
</feature>
<dbReference type="InterPro" id="IPR052155">
    <property type="entry name" value="Biofilm_reg_signaling"/>
</dbReference>
<reference evidence="5 6" key="1">
    <citation type="journal article" date="2016" name="ISME J.">
        <title>Integrated multi-omics analyses reveal the biochemical mechanisms and phylogenetic relevance of anaerobic androgen biodegradation in the environment.</title>
        <authorList>
            <person name="Yang F.C."/>
            <person name="Chen Y.L."/>
            <person name="Tang S.L."/>
            <person name="Yu C.P."/>
            <person name="Wang P.H."/>
            <person name="Ismail W."/>
            <person name="Wang C.H."/>
            <person name="Ding J.Y."/>
            <person name="Yang C.Y."/>
            <person name="Yang C.Y."/>
            <person name="Chiang Y.R."/>
        </authorList>
    </citation>
    <scope>NUCLEOTIDE SEQUENCE [LARGE SCALE GENOMIC DNA]</scope>
    <source>
        <strain evidence="5 6">DSM 13999</strain>
    </source>
</reference>
<dbReference type="NCBIfam" id="TIGR00229">
    <property type="entry name" value="sensory_box"/>
    <property type="match status" value="3"/>
</dbReference>
<dbReference type="InterPro" id="IPR001633">
    <property type="entry name" value="EAL_dom"/>
</dbReference>
<dbReference type="AlphaFoldDB" id="A0A656Z9B8"/>
<dbReference type="EMBL" id="LFZK01000001">
    <property type="protein sequence ID" value="KYC29544.1"/>
    <property type="molecule type" value="Genomic_DNA"/>
</dbReference>
<dbReference type="InterPro" id="IPR035965">
    <property type="entry name" value="PAS-like_dom_sf"/>
</dbReference>
<dbReference type="NCBIfam" id="TIGR00254">
    <property type="entry name" value="GGDEF"/>
    <property type="match status" value="1"/>
</dbReference>
<dbReference type="SUPFAM" id="SSF55073">
    <property type="entry name" value="Nucleotide cyclase"/>
    <property type="match status" value="1"/>
</dbReference>
<feature type="domain" description="PAC" evidence="2">
    <location>
        <begin position="344"/>
        <end position="396"/>
    </location>
</feature>
<dbReference type="Pfam" id="PF08448">
    <property type="entry name" value="PAS_4"/>
    <property type="match status" value="1"/>
</dbReference>
<dbReference type="SMART" id="SM00052">
    <property type="entry name" value="EAL"/>
    <property type="match status" value="1"/>
</dbReference>
<dbReference type="SUPFAM" id="SSF55785">
    <property type="entry name" value="PYP-like sensor domain (PAS domain)"/>
    <property type="match status" value="3"/>
</dbReference>
<dbReference type="InterPro" id="IPR013656">
    <property type="entry name" value="PAS_4"/>
</dbReference>
<evidence type="ECO:0000259" key="1">
    <source>
        <dbReference type="PROSITE" id="PS50112"/>
    </source>
</evidence>
<dbReference type="CDD" id="cd01948">
    <property type="entry name" value="EAL"/>
    <property type="match status" value="1"/>
</dbReference>
<dbReference type="Pfam" id="PF08447">
    <property type="entry name" value="PAS_3"/>
    <property type="match status" value="1"/>
</dbReference>
<feature type="domain" description="PAC" evidence="2">
    <location>
        <begin position="89"/>
        <end position="140"/>
    </location>
</feature>
<dbReference type="PROSITE" id="PS50883">
    <property type="entry name" value="EAL"/>
    <property type="match status" value="1"/>
</dbReference>